<protein>
    <submittedName>
        <fullName evidence="2">Uncharacterized protein</fullName>
    </submittedName>
</protein>
<feature type="transmembrane region" description="Helical" evidence="1">
    <location>
        <begin position="6"/>
        <end position="21"/>
    </location>
</feature>
<proteinExistence type="predicted"/>
<keyword evidence="1" id="KW-1133">Transmembrane helix</keyword>
<accession>A0A073KMA3</accession>
<dbReference type="Proteomes" id="UP000027778">
    <property type="component" value="Unassembled WGS sequence"/>
</dbReference>
<dbReference type="eggNOG" id="ENOG5033F9K">
    <property type="taxonomic scope" value="Bacteria"/>
</dbReference>
<organism evidence="2 3">
    <name type="scientific">Bacillus gaemokensis</name>
    <dbReference type="NCBI Taxonomy" id="574375"/>
    <lineage>
        <taxon>Bacteria</taxon>
        <taxon>Bacillati</taxon>
        <taxon>Bacillota</taxon>
        <taxon>Bacilli</taxon>
        <taxon>Bacillales</taxon>
        <taxon>Bacillaceae</taxon>
        <taxon>Bacillus</taxon>
        <taxon>Bacillus cereus group</taxon>
    </lineage>
</organism>
<dbReference type="RefSeq" id="WP_033675648.1">
    <property type="nucleotide sequence ID" value="NZ_JOTM01000016.1"/>
</dbReference>
<name>A0A073KMA3_9BACI</name>
<comment type="caution">
    <text evidence="2">The sequence shown here is derived from an EMBL/GenBank/DDBJ whole genome shotgun (WGS) entry which is preliminary data.</text>
</comment>
<feature type="transmembrane region" description="Helical" evidence="1">
    <location>
        <begin position="33"/>
        <end position="52"/>
    </location>
</feature>
<dbReference type="STRING" id="574375.AZF08_17380"/>
<evidence type="ECO:0000256" key="1">
    <source>
        <dbReference type="SAM" id="Phobius"/>
    </source>
</evidence>
<evidence type="ECO:0000313" key="3">
    <source>
        <dbReference type="Proteomes" id="UP000027778"/>
    </source>
</evidence>
<dbReference type="EMBL" id="JOTM01000016">
    <property type="protein sequence ID" value="KEK23448.1"/>
    <property type="molecule type" value="Genomic_DNA"/>
</dbReference>
<dbReference type="AlphaFoldDB" id="A0A073KMA3"/>
<reference evidence="2 3" key="1">
    <citation type="submission" date="2014-06" db="EMBL/GenBank/DDBJ databases">
        <title>Draft genome sequence of Bacillus gaemokensis JCM 15801 (MCCC 1A00707).</title>
        <authorList>
            <person name="Lai Q."/>
            <person name="Liu Y."/>
            <person name="Shao Z."/>
        </authorList>
    </citation>
    <scope>NUCLEOTIDE SEQUENCE [LARGE SCALE GENOMIC DNA]</scope>
    <source>
        <strain evidence="2 3">JCM 15801</strain>
    </source>
</reference>
<keyword evidence="1" id="KW-0812">Transmembrane</keyword>
<keyword evidence="1" id="KW-0472">Membrane</keyword>
<gene>
    <name evidence="2" type="ORF">BAGA_09185</name>
</gene>
<dbReference type="OrthoDB" id="2970258at2"/>
<keyword evidence="3" id="KW-1185">Reference proteome</keyword>
<evidence type="ECO:0000313" key="2">
    <source>
        <dbReference type="EMBL" id="KEK23448.1"/>
    </source>
</evidence>
<sequence>MKIGPTVAITFLVCLMILYQWPNMNHYPKKDKFVFISLTAIGWILAILLNHFPDMPGPNKMIQVIFEPFEKMLPK</sequence>